<sequence>MGSVKEMDIVIYDKAKYYFDDLPEDLPIEQAYVHTGMFLGWIIDNHLFSKAFEEKSREDINKFNLRQMTGTQIYIKWGGVLADDMLNDEGNQFAMYYFNSDNDWKYLYDYRDVFVDAGDTLYHAQDTWENYFELKEEVNYSYLNWKNNIRKS</sequence>
<keyword evidence="3" id="KW-1185">Reference proteome</keyword>
<evidence type="ECO:0000259" key="1">
    <source>
        <dbReference type="Pfam" id="PF25191"/>
    </source>
</evidence>
<dbReference type="Pfam" id="PF25191">
    <property type="entry name" value="DUF7832"/>
    <property type="match status" value="1"/>
</dbReference>
<dbReference type="RefSeq" id="WP_374218855.1">
    <property type="nucleotide sequence ID" value="NZ_JAXOVW010000060.1"/>
</dbReference>
<gene>
    <name evidence="2" type="ORF">U2I54_20495</name>
</gene>
<name>A0ABU5K122_9BACI</name>
<accession>A0ABU5K122</accession>
<evidence type="ECO:0000313" key="2">
    <source>
        <dbReference type="EMBL" id="MDZ5609379.1"/>
    </source>
</evidence>
<organism evidence="2 3">
    <name type="scientific">Bacillus bingmayongensis</name>
    <dbReference type="NCBI Taxonomy" id="1150157"/>
    <lineage>
        <taxon>Bacteria</taxon>
        <taxon>Bacillati</taxon>
        <taxon>Bacillota</taxon>
        <taxon>Bacilli</taxon>
        <taxon>Bacillales</taxon>
        <taxon>Bacillaceae</taxon>
        <taxon>Bacillus</taxon>
    </lineage>
</organism>
<feature type="domain" description="DUF7832" evidence="1">
    <location>
        <begin position="11"/>
        <end position="123"/>
    </location>
</feature>
<dbReference type="InterPro" id="IPR057154">
    <property type="entry name" value="DUF7832"/>
</dbReference>
<proteinExistence type="predicted"/>
<comment type="caution">
    <text evidence="2">The sequence shown here is derived from an EMBL/GenBank/DDBJ whole genome shotgun (WGS) entry which is preliminary data.</text>
</comment>
<reference evidence="3" key="1">
    <citation type="submission" date="2023-11" db="EMBL/GenBank/DDBJ databases">
        <title>Genome Sequence of Bacillus pseudomycoides stain BUPM19.</title>
        <authorList>
            <person name="Farhat A."/>
        </authorList>
    </citation>
    <scope>NUCLEOTIDE SEQUENCE [LARGE SCALE GENOMIC DNA]</scope>
    <source>
        <strain evidence="3">BUPM19</strain>
    </source>
</reference>
<evidence type="ECO:0000313" key="3">
    <source>
        <dbReference type="Proteomes" id="UP001291930"/>
    </source>
</evidence>
<protein>
    <recommendedName>
        <fullName evidence="1">DUF7832 domain-containing protein</fullName>
    </recommendedName>
</protein>
<dbReference type="Proteomes" id="UP001291930">
    <property type="component" value="Unassembled WGS sequence"/>
</dbReference>
<dbReference type="EMBL" id="JAXOVW010000060">
    <property type="protein sequence ID" value="MDZ5609379.1"/>
    <property type="molecule type" value="Genomic_DNA"/>
</dbReference>